<evidence type="ECO:0000256" key="11">
    <source>
        <dbReference type="SAM" id="MobiDB-lite"/>
    </source>
</evidence>
<dbReference type="SMART" id="SM00220">
    <property type="entry name" value="S_TKc"/>
    <property type="match status" value="1"/>
</dbReference>
<organism evidence="13 14">
    <name type="scientific">Komagataella pastoris</name>
    <name type="common">Yeast</name>
    <name type="synonym">Pichia pastoris</name>
    <dbReference type="NCBI Taxonomy" id="4922"/>
    <lineage>
        <taxon>Eukaryota</taxon>
        <taxon>Fungi</taxon>
        <taxon>Dikarya</taxon>
        <taxon>Ascomycota</taxon>
        <taxon>Saccharomycotina</taxon>
        <taxon>Pichiomycetes</taxon>
        <taxon>Pichiales</taxon>
        <taxon>Pichiaceae</taxon>
        <taxon>Komagataella</taxon>
    </lineage>
</organism>
<feature type="compositionally biased region" description="Low complexity" evidence="11">
    <location>
        <begin position="511"/>
        <end position="525"/>
    </location>
</feature>
<dbReference type="GO" id="GO:0010606">
    <property type="term" value="P:positive regulation of cytoplasmic mRNA processing body assembly"/>
    <property type="evidence" value="ECO:0007669"/>
    <property type="project" value="UniProtKB-ARBA"/>
</dbReference>
<evidence type="ECO:0000256" key="1">
    <source>
        <dbReference type="ARBA" id="ARBA00010006"/>
    </source>
</evidence>
<dbReference type="EMBL" id="CP014584">
    <property type="protein sequence ID" value="ANZ73756.1"/>
    <property type="molecule type" value="Genomic_DNA"/>
</dbReference>
<evidence type="ECO:0000256" key="4">
    <source>
        <dbReference type="ARBA" id="ARBA00022679"/>
    </source>
</evidence>
<keyword evidence="3" id="KW-0723">Serine/threonine-protein kinase</keyword>
<evidence type="ECO:0000256" key="6">
    <source>
        <dbReference type="ARBA" id="ARBA00022777"/>
    </source>
</evidence>
<feature type="region of interest" description="Disordered" evidence="11">
    <location>
        <begin position="661"/>
        <end position="725"/>
    </location>
</feature>
<evidence type="ECO:0000256" key="3">
    <source>
        <dbReference type="ARBA" id="ARBA00022527"/>
    </source>
</evidence>
<comment type="catalytic activity">
    <reaction evidence="8">
        <text>L-threonyl-[protein] + ATP = O-phospho-L-threonyl-[protein] + ADP + H(+)</text>
        <dbReference type="Rhea" id="RHEA:46608"/>
        <dbReference type="Rhea" id="RHEA-COMP:11060"/>
        <dbReference type="Rhea" id="RHEA-COMP:11605"/>
        <dbReference type="ChEBI" id="CHEBI:15378"/>
        <dbReference type="ChEBI" id="CHEBI:30013"/>
        <dbReference type="ChEBI" id="CHEBI:30616"/>
        <dbReference type="ChEBI" id="CHEBI:61977"/>
        <dbReference type="ChEBI" id="CHEBI:456216"/>
        <dbReference type="EC" id="2.7.11.1"/>
    </reaction>
</comment>
<dbReference type="GO" id="GO:0005524">
    <property type="term" value="F:ATP binding"/>
    <property type="evidence" value="ECO:0007669"/>
    <property type="project" value="UniProtKB-UniRule"/>
</dbReference>
<evidence type="ECO:0000313" key="13">
    <source>
        <dbReference type="EMBL" id="ANZ73756.1"/>
    </source>
</evidence>
<dbReference type="InterPro" id="IPR050236">
    <property type="entry name" value="Ser_Thr_kinase_AGC"/>
</dbReference>
<dbReference type="GO" id="GO:0000196">
    <property type="term" value="P:cell integrity MAPK cascade"/>
    <property type="evidence" value="ECO:0007669"/>
    <property type="project" value="UniProtKB-ARBA"/>
</dbReference>
<evidence type="ECO:0000256" key="7">
    <source>
        <dbReference type="ARBA" id="ARBA00022840"/>
    </source>
</evidence>
<evidence type="ECO:0000313" key="14">
    <source>
        <dbReference type="Proteomes" id="UP000094565"/>
    </source>
</evidence>
<dbReference type="GO" id="GO:0004674">
    <property type="term" value="F:protein serine/threonine kinase activity"/>
    <property type="evidence" value="ECO:0007669"/>
    <property type="project" value="UniProtKB-KW"/>
</dbReference>
<dbReference type="OrthoDB" id="347657at2759"/>
<feature type="compositionally biased region" description="Polar residues" evidence="11">
    <location>
        <begin position="669"/>
        <end position="687"/>
    </location>
</feature>
<dbReference type="FunFam" id="1.10.510.10:FF:000534">
    <property type="entry name" value="Serine/threonine-protein kinase PKH2"/>
    <property type="match status" value="1"/>
</dbReference>
<feature type="binding site" evidence="10">
    <location>
        <position position="193"/>
    </location>
    <ligand>
        <name>ATP</name>
        <dbReference type="ChEBI" id="CHEBI:30616"/>
    </ligand>
</feature>
<feature type="region of interest" description="Disordered" evidence="11">
    <location>
        <begin position="50"/>
        <end position="70"/>
    </location>
</feature>
<feature type="compositionally biased region" description="Basic and acidic residues" evidence="11">
    <location>
        <begin position="701"/>
        <end position="725"/>
    </location>
</feature>
<keyword evidence="7 10" id="KW-0067">ATP-binding</keyword>
<dbReference type="Gene3D" id="3.30.200.20">
    <property type="entry name" value="Phosphorylase Kinase, domain 1"/>
    <property type="match status" value="1"/>
</dbReference>
<accession>A0A1B2J6Z2</accession>
<feature type="region of interest" description="Disordered" evidence="11">
    <location>
        <begin position="899"/>
        <end position="998"/>
    </location>
</feature>
<dbReference type="Gene3D" id="1.10.510.10">
    <property type="entry name" value="Transferase(Phosphotransferase) domain 1"/>
    <property type="match status" value="1"/>
</dbReference>
<dbReference type="PROSITE" id="PS00108">
    <property type="entry name" value="PROTEIN_KINASE_ST"/>
    <property type="match status" value="1"/>
</dbReference>
<protein>
    <recommendedName>
        <fullName evidence="2">non-specific serine/threonine protein kinase</fullName>
        <ecNumber evidence="2">2.7.11.1</ecNumber>
    </recommendedName>
</protein>
<evidence type="ECO:0000259" key="12">
    <source>
        <dbReference type="PROSITE" id="PS50011"/>
    </source>
</evidence>
<dbReference type="InterPro" id="IPR017441">
    <property type="entry name" value="Protein_kinase_ATP_BS"/>
</dbReference>
<feature type="compositionally biased region" description="Basic and acidic residues" evidence="11">
    <location>
        <begin position="937"/>
        <end position="947"/>
    </location>
</feature>
<dbReference type="InterPro" id="IPR011009">
    <property type="entry name" value="Kinase-like_dom_sf"/>
</dbReference>
<feature type="compositionally biased region" description="Polar residues" evidence="11">
    <location>
        <begin position="948"/>
        <end position="957"/>
    </location>
</feature>
<feature type="compositionally biased region" description="Basic and acidic residues" evidence="11">
    <location>
        <begin position="960"/>
        <end position="973"/>
    </location>
</feature>
<feature type="compositionally biased region" description="Basic and acidic residues" evidence="11">
    <location>
        <begin position="909"/>
        <end position="920"/>
    </location>
</feature>
<evidence type="ECO:0000256" key="9">
    <source>
        <dbReference type="ARBA" id="ARBA00048679"/>
    </source>
</evidence>
<feature type="compositionally biased region" description="Polar residues" evidence="11">
    <location>
        <begin position="469"/>
        <end position="505"/>
    </location>
</feature>
<evidence type="ECO:0000256" key="8">
    <source>
        <dbReference type="ARBA" id="ARBA00047899"/>
    </source>
</evidence>
<dbReference type="PANTHER" id="PTHR24356:SF163">
    <property type="entry name" value="3-PHOSPHOINOSITIDE-DEPENDENT PROTEIN KINASE 1-RELATED"/>
    <property type="match status" value="1"/>
</dbReference>
<feature type="compositionally biased region" description="Polar residues" evidence="11">
    <location>
        <begin position="526"/>
        <end position="548"/>
    </location>
</feature>
<proteinExistence type="inferred from homology"/>
<comment type="catalytic activity">
    <reaction evidence="9">
        <text>L-seryl-[protein] + ATP = O-phospho-L-seryl-[protein] + ADP + H(+)</text>
        <dbReference type="Rhea" id="RHEA:17989"/>
        <dbReference type="Rhea" id="RHEA-COMP:9863"/>
        <dbReference type="Rhea" id="RHEA-COMP:11604"/>
        <dbReference type="ChEBI" id="CHEBI:15378"/>
        <dbReference type="ChEBI" id="CHEBI:29999"/>
        <dbReference type="ChEBI" id="CHEBI:30616"/>
        <dbReference type="ChEBI" id="CHEBI:83421"/>
        <dbReference type="ChEBI" id="CHEBI:456216"/>
        <dbReference type="EC" id="2.7.11.1"/>
    </reaction>
</comment>
<dbReference type="FunFam" id="3.30.200.20:FF:000191">
    <property type="entry name" value="3-phosphoinositide-dependent protein kinase 2-like"/>
    <property type="match status" value="1"/>
</dbReference>
<sequence length="1051" mass="116026">MIAQDESINSELDIINCYASTRVSTPEYPVPGTSVSQVKPRDYPVTHVSSHLSSLKGESGIHTNPEPSTDNLLSYKENRKANTNPSLTLADELLSLSSVSKVRNENGQEFTSDNDSEMEGPDLPFIPTSSSEWQDRGAAKIVTTTTDENGITRTTVVKKSIKDFVMGKTLGEGSYSTVVLAKDKSTKKKYAMKILDKRYIVNEKKVKYVNIEKHTLNRLSKHVGIIHLFYTFQDEQSLYFVLDYASNGELYTLIKKYGSMDLDSVKYYSAQILDAIRYIHDNGVIHRDIKPENILVNEQMKIQITDFGTAKLLEKNENGEYPTNVRATSFVGTAEYVSPELLNEKYVGKACDIWAFGCLIYQMISGKPAFKATNDYLVFQKICKLNYAFTAGFPTIVRDLVKRIFVLKPSNRITIPEIQKHMFFESIEWSDPDAIWGTDPPELGPYKMSAQSMLPIPGLKTKTKPYLPSKTNSYPISKRVTSSVNSPPQPKIVSQNSSPVLTQGKNAPDQRSASSAAAVALSRSVPNNASTSRLQAPNSASSTSSNKQEFIPGTNIPRPTVQRHSSKQLFASGAGSRKSSTGSLPPCKPEPVHPMTVLDLKWSSYLRHHDERILKADVVDVFEMTTEQVEKKFRGQLVDSPLGSNGRRASGTSMLTQVVNGASGFRKQPTMNTNGGSPEPNADTSIPDQAITYVEPQQAEDGSKDSTDRNNEKEPEKEKDNKKSSVAERFMKALHGNVSSQPVETKPVKHMLVITSFGRALLFEVSGVQPNPTYELRSTIDLVNLNVKFKEVMGETRKQKNSMINTGLFVIESTKYSFVFEVPKHEISIWTSTLLRSRTNEHDRKYWRDSMAAGNVGTSTGGEGALKAATQAASAGANQKELESSLLAPMKPISPLSSHFDWDATTTDTSHEKVTSRKSQDGGGLADVDILLSPAQEIRKSSERPSESHSPAPSTHNSKNRGERMMKTIESSHGRRKPPPPIPQTGHLSNGLPLRSRASNTDNAMVNAAINSIMNHPEVASGPESNPREGSVNKFVTGLNSRFLARSSRKR</sequence>
<keyword evidence="4" id="KW-0808">Transferase</keyword>
<comment type="similarity">
    <text evidence="1">Belongs to the protein kinase superfamily. AGC Ser/Thr protein kinase family. PDPK1 subfamily.</text>
</comment>
<dbReference type="PROSITE" id="PS00107">
    <property type="entry name" value="PROTEIN_KINASE_ATP"/>
    <property type="match status" value="1"/>
</dbReference>
<feature type="region of interest" description="Disordered" evidence="11">
    <location>
        <begin position="459"/>
        <end position="591"/>
    </location>
</feature>
<keyword evidence="14" id="KW-1185">Reference proteome</keyword>
<dbReference type="CDD" id="cd05581">
    <property type="entry name" value="STKc_PDK1"/>
    <property type="match status" value="1"/>
</dbReference>
<evidence type="ECO:0000256" key="5">
    <source>
        <dbReference type="ARBA" id="ARBA00022741"/>
    </source>
</evidence>
<evidence type="ECO:0000256" key="10">
    <source>
        <dbReference type="PROSITE-ProRule" id="PRU10141"/>
    </source>
</evidence>
<dbReference type="Proteomes" id="UP000094565">
    <property type="component" value="Chromosome 1"/>
</dbReference>
<dbReference type="InterPro" id="IPR039046">
    <property type="entry name" value="PDPK1"/>
</dbReference>
<dbReference type="InterPro" id="IPR000719">
    <property type="entry name" value="Prot_kinase_dom"/>
</dbReference>
<name>A0A1B2J6Z2_PICPA</name>
<dbReference type="GO" id="GO:0032511">
    <property type="term" value="P:late endosome to vacuole transport via multivesicular body sorting pathway"/>
    <property type="evidence" value="ECO:0007669"/>
    <property type="project" value="UniProtKB-ARBA"/>
</dbReference>
<keyword evidence="5 10" id="KW-0547">Nucleotide-binding</keyword>
<dbReference type="GO" id="GO:0030447">
    <property type="term" value="P:filamentous growth"/>
    <property type="evidence" value="ECO:0007669"/>
    <property type="project" value="UniProtKB-ARBA"/>
</dbReference>
<dbReference type="SUPFAM" id="SSF56112">
    <property type="entry name" value="Protein kinase-like (PK-like)"/>
    <property type="match status" value="1"/>
</dbReference>
<dbReference type="PANTHER" id="PTHR24356">
    <property type="entry name" value="SERINE/THREONINE-PROTEIN KINASE"/>
    <property type="match status" value="1"/>
</dbReference>
<dbReference type="EC" id="2.7.11.1" evidence="2"/>
<feature type="domain" description="Protein kinase" evidence="12">
    <location>
        <begin position="164"/>
        <end position="424"/>
    </location>
</feature>
<gene>
    <name evidence="13" type="ORF">ATY40_BA7500159</name>
</gene>
<dbReference type="Pfam" id="PF00069">
    <property type="entry name" value="Pkinase"/>
    <property type="match status" value="1"/>
</dbReference>
<dbReference type="AlphaFoldDB" id="A0A1B2J6Z2"/>
<evidence type="ECO:0000256" key="2">
    <source>
        <dbReference type="ARBA" id="ARBA00012513"/>
    </source>
</evidence>
<feature type="compositionally biased region" description="Polar residues" evidence="11">
    <location>
        <begin position="61"/>
        <end position="70"/>
    </location>
</feature>
<reference evidence="13 14" key="1">
    <citation type="submission" date="2016-02" db="EMBL/GenBank/DDBJ databases">
        <title>Comparative genomic and transcriptomic foundation for Pichia pastoris.</title>
        <authorList>
            <person name="Love K.R."/>
            <person name="Shah K.A."/>
            <person name="Whittaker C.A."/>
            <person name="Wu J."/>
            <person name="Bartlett M.C."/>
            <person name="Ma D."/>
            <person name="Leeson R.L."/>
            <person name="Priest M."/>
            <person name="Young S.K."/>
            <person name="Love J.C."/>
        </authorList>
    </citation>
    <scope>NUCLEOTIDE SEQUENCE [LARGE SCALE GENOMIC DNA]</scope>
    <source>
        <strain evidence="13 14">ATCC 28485</strain>
    </source>
</reference>
<keyword evidence="6" id="KW-0418">Kinase</keyword>
<dbReference type="PROSITE" id="PS50011">
    <property type="entry name" value="PROTEIN_KINASE_DOM"/>
    <property type="match status" value="1"/>
</dbReference>
<dbReference type="GO" id="GO:0060211">
    <property type="term" value="P:regulation of nuclear-transcribed mRNA poly(A) tail shortening"/>
    <property type="evidence" value="ECO:0007669"/>
    <property type="project" value="UniProtKB-ARBA"/>
</dbReference>
<dbReference type="InterPro" id="IPR008271">
    <property type="entry name" value="Ser/Thr_kinase_AS"/>
</dbReference>